<comment type="caution">
    <text evidence="1">The sequence shown here is derived from an EMBL/GenBank/DDBJ whole genome shotgun (WGS) entry which is preliminary data.</text>
</comment>
<evidence type="ECO:0000313" key="1">
    <source>
        <dbReference type="EMBL" id="RAI95341.1"/>
    </source>
</evidence>
<keyword evidence="2" id="KW-1185">Reference proteome</keyword>
<name>A0A327PVJ6_9BACT</name>
<gene>
    <name evidence="1" type="ORF">LV83_00592</name>
</gene>
<proteinExistence type="predicted"/>
<protein>
    <submittedName>
        <fullName evidence="1">Uncharacterized protein</fullName>
    </submittedName>
</protein>
<evidence type="ECO:0000313" key="2">
    <source>
        <dbReference type="Proteomes" id="UP000249610"/>
    </source>
</evidence>
<reference evidence="1 2" key="1">
    <citation type="submission" date="2018-06" db="EMBL/GenBank/DDBJ databases">
        <title>Genomic Encyclopedia of Archaeal and Bacterial Type Strains, Phase II (KMG-II): from individual species to whole genera.</title>
        <authorList>
            <person name="Goeker M."/>
        </authorList>
    </citation>
    <scope>NUCLEOTIDE SEQUENCE [LARGE SCALE GENOMIC DNA]</scope>
    <source>
        <strain evidence="1 2">DSM 23446</strain>
    </source>
</reference>
<sequence>MKFEQEGIKVFIIHPDDYCSGKRFEYNHVFKLYEIRIQVTRDE</sequence>
<dbReference type="Proteomes" id="UP000249610">
    <property type="component" value="Unassembled WGS sequence"/>
</dbReference>
<organism evidence="1 2">
    <name type="scientific">Algoriphagus yeomjeoni</name>
    <dbReference type="NCBI Taxonomy" id="291403"/>
    <lineage>
        <taxon>Bacteria</taxon>
        <taxon>Pseudomonadati</taxon>
        <taxon>Bacteroidota</taxon>
        <taxon>Cytophagia</taxon>
        <taxon>Cytophagales</taxon>
        <taxon>Cyclobacteriaceae</taxon>
        <taxon>Algoriphagus</taxon>
    </lineage>
</organism>
<accession>A0A327PVJ6</accession>
<dbReference type="EMBL" id="QLLK01000001">
    <property type="protein sequence ID" value="RAI95341.1"/>
    <property type="molecule type" value="Genomic_DNA"/>
</dbReference>
<dbReference type="AlphaFoldDB" id="A0A327PVJ6"/>